<protein>
    <recommendedName>
        <fullName evidence="2">Transposase for insertion sequence element IS21-like C-terminal domain-containing protein</fullName>
    </recommendedName>
</protein>
<dbReference type="Pfam" id="PF22483">
    <property type="entry name" value="Mu-transpos_C_2"/>
    <property type="match status" value="1"/>
</dbReference>
<name>A0A150RMU4_SORCE</name>
<reference evidence="3 4" key="1">
    <citation type="submission" date="2014-02" db="EMBL/GenBank/DDBJ databases">
        <title>The small core and large imbalanced accessory genome model reveals a collaborative survival strategy of Sorangium cellulosum strains in nature.</title>
        <authorList>
            <person name="Han K."/>
            <person name="Peng R."/>
            <person name="Blom J."/>
            <person name="Li Y.-Z."/>
        </authorList>
    </citation>
    <scope>NUCLEOTIDE SEQUENCE [LARGE SCALE GENOMIC DNA]</scope>
    <source>
        <strain evidence="3 4">So0149</strain>
    </source>
</reference>
<comment type="caution">
    <text evidence="3">The sequence shown here is derived from an EMBL/GenBank/DDBJ whole genome shotgun (WGS) entry which is preliminary data.</text>
</comment>
<sequence length="168" mass="19202">MKRRTPTRTRCIERISRSLIDHASIVLVVFAVTVDLSFGRLARVNIDYHVVFDDRFYSVPYARVHEEVWVKATVATVEIVLRNRRIALHPRSRARGKHSTVREHMPSAHRAHAEWTPSRPLAWAERIGPATRQLCAAILTEQPHPEQGFPGGRPPASPRALRARAWRA</sequence>
<dbReference type="Proteomes" id="UP000075515">
    <property type="component" value="Unassembled WGS sequence"/>
</dbReference>
<dbReference type="AlphaFoldDB" id="A0A150RMU4"/>
<dbReference type="EMBL" id="JEMC01003394">
    <property type="protein sequence ID" value="KYF81595.1"/>
    <property type="molecule type" value="Genomic_DNA"/>
</dbReference>
<dbReference type="PANTHER" id="PTHR35004">
    <property type="entry name" value="TRANSPOSASE RV3428C-RELATED"/>
    <property type="match status" value="1"/>
</dbReference>
<gene>
    <name evidence="3" type="ORF">BE18_18460</name>
</gene>
<dbReference type="PANTHER" id="PTHR35004:SF8">
    <property type="entry name" value="TRANSPOSASE RV3428C-RELATED"/>
    <property type="match status" value="1"/>
</dbReference>
<feature type="region of interest" description="Disordered" evidence="1">
    <location>
        <begin position="143"/>
        <end position="168"/>
    </location>
</feature>
<feature type="domain" description="Transposase for insertion sequence element IS21-like C-terminal" evidence="2">
    <location>
        <begin position="40"/>
        <end position="100"/>
    </location>
</feature>
<evidence type="ECO:0000256" key="1">
    <source>
        <dbReference type="SAM" id="MobiDB-lite"/>
    </source>
</evidence>
<accession>A0A150RMU4</accession>
<evidence type="ECO:0000259" key="2">
    <source>
        <dbReference type="Pfam" id="PF22483"/>
    </source>
</evidence>
<proteinExistence type="predicted"/>
<evidence type="ECO:0000313" key="3">
    <source>
        <dbReference type="EMBL" id="KYF81595.1"/>
    </source>
</evidence>
<evidence type="ECO:0000313" key="4">
    <source>
        <dbReference type="Proteomes" id="UP000075515"/>
    </source>
</evidence>
<dbReference type="InterPro" id="IPR054353">
    <property type="entry name" value="IstA-like_C"/>
</dbReference>
<feature type="region of interest" description="Disordered" evidence="1">
    <location>
        <begin position="92"/>
        <end position="111"/>
    </location>
</feature>
<organism evidence="3 4">
    <name type="scientific">Sorangium cellulosum</name>
    <name type="common">Polyangium cellulosum</name>
    <dbReference type="NCBI Taxonomy" id="56"/>
    <lineage>
        <taxon>Bacteria</taxon>
        <taxon>Pseudomonadati</taxon>
        <taxon>Myxococcota</taxon>
        <taxon>Polyangia</taxon>
        <taxon>Polyangiales</taxon>
        <taxon>Polyangiaceae</taxon>
        <taxon>Sorangium</taxon>
    </lineage>
</organism>